<evidence type="ECO:0000313" key="14">
    <source>
        <dbReference type="EMBL" id="CCW34525.1"/>
    </source>
</evidence>
<evidence type="ECO:0000256" key="7">
    <source>
        <dbReference type="ARBA" id="ARBA00022898"/>
    </source>
</evidence>
<dbReference type="RefSeq" id="WP_016482087.1">
    <property type="nucleotide sequence ID" value="NC_021487.1"/>
</dbReference>
<dbReference type="EMBL" id="HF951689">
    <property type="protein sequence ID" value="CCW34525.1"/>
    <property type="molecule type" value="Genomic_DNA"/>
</dbReference>
<feature type="domain" description="Aminotransferase class V" evidence="13">
    <location>
        <begin position="4"/>
        <end position="348"/>
    </location>
</feature>
<dbReference type="PIRSF" id="PIRSF000525">
    <property type="entry name" value="SerC"/>
    <property type="match status" value="1"/>
</dbReference>
<dbReference type="FunCoup" id="S0ETL5">
    <property type="interactions" value="372"/>
</dbReference>
<dbReference type="InterPro" id="IPR022278">
    <property type="entry name" value="Pser_aminoTfrase"/>
</dbReference>
<feature type="binding site" evidence="11">
    <location>
        <position position="151"/>
    </location>
    <ligand>
        <name>pyridoxal 5'-phosphate</name>
        <dbReference type="ChEBI" id="CHEBI:597326"/>
    </ligand>
</feature>
<dbReference type="GO" id="GO:0006564">
    <property type="term" value="P:L-serine biosynthetic process"/>
    <property type="evidence" value="ECO:0007669"/>
    <property type="project" value="UniProtKB-UniRule"/>
</dbReference>
<evidence type="ECO:0000256" key="2">
    <source>
        <dbReference type="ARBA" id="ARBA00005099"/>
    </source>
</evidence>
<protein>
    <recommendedName>
        <fullName evidence="11">Phosphoserine aminotransferase</fullName>
        <ecNumber evidence="11">2.6.1.52</ecNumber>
    </recommendedName>
    <alternativeName>
        <fullName evidence="11">Phosphohydroxythreonine aminotransferase</fullName>
        <shortName evidence="11">PSAT</shortName>
    </alternativeName>
</protein>
<feature type="binding site" evidence="11">
    <location>
        <position position="42"/>
    </location>
    <ligand>
        <name>L-glutamate</name>
        <dbReference type="ChEBI" id="CHEBI:29985"/>
    </ligand>
</feature>
<comment type="function">
    <text evidence="1 11">Catalyzes the reversible conversion of 3-phosphohydroxypyruvate to phosphoserine and of 3-hydroxy-2-oxo-4-phosphonooxybutanoate to phosphohydroxythreonine.</text>
</comment>
<dbReference type="NCBIfam" id="NF003764">
    <property type="entry name" value="PRK05355.1"/>
    <property type="match status" value="1"/>
</dbReference>
<dbReference type="Gene3D" id="3.40.640.10">
    <property type="entry name" value="Type I PLP-dependent aspartate aminotransferase-like (Major domain)"/>
    <property type="match status" value="1"/>
</dbReference>
<gene>
    <name evidence="11" type="primary">serC</name>
    <name evidence="14" type="ORF">CCALI_00700</name>
</gene>
<evidence type="ECO:0000256" key="9">
    <source>
        <dbReference type="ARBA" id="ARBA00047630"/>
    </source>
</evidence>
<evidence type="ECO:0000313" key="15">
    <source>
        <dbReference type="Proteomes" id="UP000014227"/>
    </source>
</evidence>
<dbReference type="FunFam" id="3.90.1150.10:FF:000006">
    <property type="entry name" value="Phosphoserine aminotransferase"/>
    <property type="match status" value="1"/>
</dbReference>
<dbReference type="GO" id="GO:0008615">
    <property type="term" value="P:pyridoxine biosynthetic process"/>
    <property type="evidence" value="ECO:0007669"/>
    <property type="project" value="UniProtKB-UniRule"/>
</dbReference>
<sequence>MERIYNFSAGPAMLPLPVLEEASKGVLEIQNSGMSILEVSHRGKHYEAIHYDTIQRVLSVLSLSPEEFDVLFLGGGASLQFAMLPMNFLRAGQTADYINTGEWAVKAISEAKRFGTVNIAGTSEDRRYSYIPTELHLSPSARYVHITTNNTIEGTEWHTLPETNGVPLVADCSSDIFALERDYSRFHLFYAGAQKNAGPAGVTLVVARKEFLQQAADDVPTILSYKTHAKANSLYNTPPVFAIYVMNLVMKWIEAQGGLKTIEAHNRQKAALIYDALDAHPDVYDPTVTQKADRSLMNVTFRLKNPEWEAAFLEGAKARKMEGLKGHRSVGGFRASIYNAFPIEGCQALADYLHAFAANPTSKAS</sequence>
<organism evidence="14 15">
    <name type="scientific">Chthonomonas calidirosea (strain DSM 23976 / ICMP 18418 / T49)</name>
    <dbReference type="NCBI Taxonomy" id="1303518"/>
    <lineage>
        <taxon>Bacteria</taxon>
        <taxon>Bacillati</taxon>
        <taxon>Armatimonadota</taxon>
        <taxon>Chthonomonadia</taxon>
        <taxon>Chthonomonadales</taxon>
        <taxon>Chthonomonadaceae</taxon>
        <taxon>Chthonomonas</taxon>
    </lineage>
</organism>
<keyword evidence="6 11" id="KW-0808">Transferase</keyword>
<keyword evidence="4 11" id="KW-0032">Aminotransferase</keyword>
<comment type="subcellular location">
    <subcellularLocation>
        <location evidence="11">Cytoplasm</location>
    </subcellularLocation>
</comment>
<keyword evidence="5 11" id="KW-0028">Amino-acid biosynthesis</keyword>
<dbReference type="HAMAP" id="MF_00160">
    <property type="entry name" value="SerC_aminotrans_5"/>
    <property type="match status" value="1"/>
</dbReference>
<evidence type="ECO:0000256" key="3">
    <source>
        <dbReference type="ARBA" id="ARBA00006904"/>
    </source>
</evidence>
<comment type="caution">
    <text evidence="11">Lacks conserved residue(s) required for the propagation of feature annotation.</text>
</comment>
<dbReference type="PANTHER" id="PTHR43247:SF1">
    <property type="entry name" value="PHOSPHOSERINE AMINOTRANSFERASE"/>
    <property type="match status" value="1"/>
</dbReference>
<dbReference type="GO" id="GO:0030170">
    <property type="term" value="F:pyridoxal phosphate binding"/>
    <property type="evidence" value="ECO:0007669"/>
    <property type="project" value="UniProtKB-UniRule"/>
</dbReference>
<dbReference type="InterPro" id="IPR000192">
    <property type="entry name" value="Aminotrans_V_dom"/>
</dbReference>
<dbReference type="Proteomes" id="UP000014227">
    <property type="component" value="Chromosome I"/>
</dbReference>
<keyword evidence="8 11" id="KW-0718">Serine biosynthesis</keyword>
<evidence type="ECO:0000256" key="1">
    <source>
        <dbReference type="ARBA" id="ARBA00003483"/>
    </source>
</evidence>
<dbReference type="UniPathway" id="UPA00244">
    <property type="reaction ID" value="UER00311"/>
</dbReference>
<dbReference type="GO" id="GO:0005737">
    <property type="term" value="C:cytoplasm"/>
    <property type="evidence" value="ECO:0007669"/>
    <property type="project" value="UniProtKB-SubCell"/>
</dbReference>
<dbReference type="KEGG" id="ccz:CCALI_00700"/>
<keyword evidence="11" id="KW-0664">Pyridoxine biosynthesis</keyword>
<dbReference type="FunFam" id="3.40.640.10:FF:000010">
    <property type="entry name" value="Phosphoserine aminotransferase"/>
    <property type="match status" value="1"/>
</dbReference>
<dbReference type="InterPro" id="IPR015424">
    <property type="entry name" value="PyrdxlP-dep_Trfase"/>
</dbReference>
<dbReference type="NCBIfam" id="TIGR01364">
    <property type="entry name" value="serC_1"/>
    <property type="match status" value="1"/>
</dbReference>
<comment type="pathway">
    <text evidence="2 11 12">Amino-acid biosynthesis; L-serine biosynthesis; L-serine from 3-phospho-D-glycerate: step 2/3.</text>
</comment>
<dbReference type="InParanoid" id="S0ETL5"/>
<dbReference type="InterPro" id="IPR015421">
    <property type="entry name" value="PyrdxlP-dep_Trfase_major"/>
</dbReference>
<dbReference type="EC" id="2.6.1.52" evidence="11"/>
<dbReference type="InterPro" id="IPR020578">
    <property type="entry name" value="Aminotrans_V_PyrdxlP_BS"/>
</dbReference>
<evidence type="ECO:0000256" key="4">
    <source>
        <dbReference type="ARBA" id="ARBA00022576"/>
    </source>
</evidence>
<dbReference type="HOGENOM" id="CLU_034866_0_2_0"/>
<dbReference type="InterPro" id="IPR015422">
    <property type="entry name" value="PyrdxlP-dep_Trfase_small"/>
</dbReference>
<dbReference type="PANTHER" id="PTHR43247">
    <property type="entry name" value="PHOSPHOSERINE AMINOTRANSFERASE"/>
    <property type="match status" value="1"/>
</dbReference>
<dbReference type="PATRIC" id="fig|1303518.3.peg.706"/>
<feature type="binding site" evidence="11">
    <location>
        <position position="194"/>
    </location>
    <ligand>
        <name>pyridoxal 5'-phosphate</name>
        <dbReference type="ChEBI" id="CHEBI:597326"/>
    </ligand>
</feature>
<dbReference type="GO" id="GO:0004648">
    <property type="term" value="F:O-phospho-L-serine:2-oxoglutarate aminotransferase activity"/>
    <property type="evidence" value="ECO:0007669"/>
    <property type="project" value="UniProtKB-UniRule"/>
</dbReference>
<dbReference type="AlphaFoldDB" id="S0ETL5"/>
<proteinExistence type="inferred from homology"/>
<dbReference type="OrthoDB" id="9809412at2"/>
<feature type="binding site" evidence="11">
    <location>
        <begin position="236"/>
        <end position="237"/>
    </location>
    <ligand>
        <name>pyridoxal 5'-phosphate</name>
        <dbReference type="ChEBI" id="CHEBI:597326"/>
    </ligand>
</feature>
<evidence type="ECO:0000256" key="8">
    <source>
        <dbReference type="ARBA" id="ARBA00023299"/>
    </source>
</evidence>
<dbReference type="Gene3D" id="3.90.1150.10">
    <property type="entry name" value="Aspartate Aminotransferase, domain 1"/>
    <property type="match status" value="1"/>
</dbReference>
<reference evidence="15" key="1">
    <citation type="submission" date="2013-03" db="EMBL/GenBank/DDBJ databases">
        <title>Genome sequence of Chthonomonas calidirosea, the first sequenced genome from the Armatimonadetes phylum (formally candidate division OP10).</title>
        <authorList>
            <person name="Lee K.C.Y."/>
            <person name="Morgan X.C."/>
            <person name="Dunfield P.F."/>
            <person name="Tamas I."/>
            <person name="Houghton K.M."/>
            <person name="Vyssotski M."/>
            <person name="Ryan J.L.J."/>
            <person name="Lagutin K."/>
            <person name="McDonald I.R."/>
            <person name="Stott M.B."/>
        </authorList>
    </citation>
    <scope>NUCLEOTIDE SEQUENCE [LARGE SCALE GENOMIC DNA]</scope>
    <source>
        <strain evidence="15">DSM 23976 / ICMP 18418 / T49</strain>
    </source>
</reference>
<keyword evidence="7 11" id="KW-0663">Pyridoxal phosphate</keyword>
<evidence type="ECO:0000256" key="5">
    <source>
        <dbReference type="ARBA" id="ARBA00022605"/>
    </source>
</evidence>
<dbReference type="STRING" id="454171.CP488_00453"/>
<feature type="modified residue" description="N6-(pyridoxal phosphate)lysine" evidence="11">
    <location>
        <position position="195"/>
    </location>
</feature>
<comment type="similarity">
    <text evidence="3 11">Belongs to the class-V pyridoxal-phosphate-dependent aminotransferase family. SerC subfamily.</text>
</comment>
<keyword evidence="11" id="KW-0963">Cytoplasm</keyword>
<feature type="binding site" evidence="11">
    <location>
        <begin position="77"/>
        <end position="78"/>
    </location>
    <ligand>
        <name>pyridoxal 5'-phosphate</name>
        <dbReference type="ChEBI" id="CHEBI:597326"/>
    </ligand>
</feature>
<comment type="catalytic activity">
    <reaction evidence="9 11">
        <text>4-(phosphooxy)-L-threonine + 2-oxoglutarate = (R)-3-hydroxy-2-oxo-4-phosphooxybutanoate + L-glutamate</text>
        <dbReference type="Rhea" id="RHEA:16573"/>
        <dbReference type="ChEBI" id="CHEBI:16810"/>
        <dbReference type="ChEBI" id="CHEBI:29985"/>
        <dbReference type="ChEBI" id="CHEBI:58452"/>
        <dbReference type="ChEBI" id="CHEBI:58538"/>
        <dbReference type="EC" id="2.6.1.52"/>
    </reaction>
</comment>
<comment type="subunit">
    <text evidence="11">Homodimer.</text>
</comment>
<evidence type="ECO:0000256" key="11">
    <source>
        <dbReference type="HAMAP-Rule" id="MF_00160"/>
    </source>
</evidence>
<accession>S0ETL5</accession>
<name>S0ETL5_CHTCT</name>
<dbReference type="SUPFAM" id="SSF53383">
    <property type="entry name" value="PLP-dependent transferases"/>
    <property type="match status" value="1"/>
</dbReference>
<dbReference type="UniPathway" id="UPA00135">
    <property type="reaction ID" value="UER00197"/>
</dbReference>
<comment type="catalytic activity">
    <reaction evidence="10 11 12">
        <text>O-phospho-L-serine + 2-oxoglutarate = 3-phosphooxypyruvate + L-glutamate</text>
        <dbReference type="Rhea" id="RHEA:14329"/>
        <dbReference type="ChEBI" id="CHEBI:16810"/>
        <dbReference type="ChEBI" id="CHEBI:18110"/>
        <dbReference type="ChEBI" id="CHEBI:29985"/>
        <dbReference type="ChEBI" id="CHEBI:57524"/>
        <dbReference type="EC" id="2.6.1.52"/>
    </reaction>
</comment>
<evidence type="ECO:0000256" key="12">
    <source>
        <dbReference type="RuleBase" id="RU004505"/>
    </source>
</evidence>
<evidence type="ECO:0000256" key="10">
    <source>
        <dbReference type="ARBA" id="ARBA00049007"/>
    </source>
</evidence>
<dbReference type="PROSITE" id="PS00595">
    <property type="entry name" value="AA_TRANSFER_CLASS_5"/>
    <property type="match status" value="1"/>
</dbReference>
<evidence type="ECO:0000259" key="13">
    <source>
        <dbReference type="Pfam" id="PF00266"/>
    </source>
</evidence>
<dbReference type="eggNOG" id="COG1932">
    <property type="taxonomic scope" value="Bacteria"/>
</dbReference>
<comment type="cofactor">
    <cofactor evidence="11">
        <name>pyridoxal 5'-phosphate</name>
        <dbReference type="ChEBI" id="CHEBI:597326"/>
    </cofactor>
    <text evidence="11">Binds 1 pyridoxal phosphate per subunit.</text>
</comment>
<keyword evidence="15" id="KW-1185">Reference proteome</keyword>
<dbReference type="Pfam" id="PF00266">
    <property type="entry name" value="Aminotran_5"/>
    <property type="match status" value="1"/>
</dbReference>
<feature type="binding site" evidence="11">
    <location>
        <position position="171"/>
    </location>
    <ligand>
        <name>pyridoxal 5'-phosphate</name>
        <dbReference type="ChEBI" id="CHEBI:597326"/>
    </ligand>
</feature>
<feature type="binding site" evidence="11">
    <location>
        <position position="103"/>
    </location>
    <ligand>
        <name>pyridoxal 5'-phosphate</name>
        <dbReference type="ChEBI" id="CHEBI:597326"/>
    </ligand>
</feature>
<comment type="pathway">
    <text evidence="11">Cofactor biosynthesis; pyridoxine 5'-phosphate biosynthesis; pyridoxine 5'-phosphate from D-erythrose 4-phosphate: step 3/5.</text>
</comment>
<evidence type="ECO:0000256" key="6">
    <source>
        <dbReference type="ARBA" id="ARBA00022679"/>
    </source>
</evidence>